<gene>
    <name evidence="1" type="ORF">GCM10010992_20610</name>
</gene>
<accession>A0ABQ2NKM1</accession>
<sequence length="160" mass="18971">MGIFKNLFGNKKITAEKEKENETNELNKVYTKSIRAFFEYFENPDLIQDKIFEITQSNDKTTLIYLFIPYFFTRKIIPEVQWTDYYNIQTEEGKITSHKFNDSITLMELKDNIDENWQEYIGMDLNKILFHSGDFRAINEMMHKGLELENLEAVAPTIMG</sequence>
<protein>
    <submittedName>
        <fullName evidence="1">Uncharacterized protein</fullName>
    </submittedName>
</protein>
<dbReference type="EMBL" id="BMLV01000004">
    <property type="protein sequence ID" value="GGP05232.1"/>
    <property type="molecule type" value="Genomic_DNA"/>
</dbReference>
<evidence type="ECO:0000313" key="2">
    <source>
        <dbReference type="Proteomes" id="UP000620064"/>
    </source>
</evidence>
<keyword evidence="2" id="KW-1185">Reference proteome</keyword>
<comment type="caution">
    <text evidence="1">The sequence shown here is derived from an EMBL/GenBank/DDBJ whole genome shotgun (WGS) entry which is preliminary data.</text>
</comment>
<evidence type="ECO:0000313" key="1">
    <source>
        <dbReference type="EMBL" id="GGP05232.1"/>
    </source>
</evidence>
<dbReference type="RefSeq" id="WP_188618034.1">
    <property type="nucleotide sequence ID" value="NZ_BMLV01000004.1"/>
</dbReference>
<proteinExistence type="predicted"/>
<reference evidence="2" key="1">
    <citation type="journal article" date="2019" name="Int. J. Syst. Evol. Microbiol.">
        <title>The Global Catalogue of Microorganisms (GCM) 10K type strain sequencing project: providing services to taxonomists for standard genome sequencing and annotation.</title>
        <authorList>
            <consortium name="The Broad Institute Genomics Platform"/>
            <consortium name="The Broad Institute Genome Sequencing Center for Infectious Disease"/>
            <person name="Wu L."/>
            <person name="Ma J."/>
        </authorList>
    </citation>
    <scope>NUCLEOTIDE SEQUENCE [LARGE SCALE GENOMIC DNA]</scope>
    <source>
        <strain evidence="2">CGMCC 1.7656</strain>
    </source>
</reference>
<dbReference type="Proteomes" id="UP000620064">
    <property type="component" value="Unassembled WGS sequence"/>
</dbReference>
<organism evidence="1 2">
    <name type="scientific">Cloacibacterium rupense</name>
    <dbReference type="NCBI Taxonomy" id="517423"/>
    <lineage>
        <taxon>Bacteria</taxon>
        <taxon>Pseudomonadati</taxon>
        <taxon>Bacteroidota</taxon>
        <taxon>Flavobacteriia</taxon>
        <taxon>Flavobacteriales</taxon>
        <taxon>Weeksellaceae</taxon>
    </lineage>
</organism>
<name>A0ABQ2NKM1_9FLAO</name>